<dbReference type="Pfam" id="PF10600">
    <property type="entry name" value="PDZ_assoc"/>
    <property type="match status" value="1"/>
</dbReference>
<dbReference type="CDD" id="cd12032">
    <property type="entry name" value="SH3_DLG2"/>
    <property type="match status" value="1"/>
</dbReference>
<dbReference type="CDD" id="cd06795">
    <property type="entry name" value="PDZ3_Dlg1-2-4-like"/>
    <property type="match status" value="1"/>
</dbReference>
<dbReference type="CDD" id="cd06723">
    <property type="entry name" value="PDZ1_Dlg1-2-4-like"/>
    <property type="match status" value="1"/>
</dbReference>
<keyword evidence="3 6" id="KW-0728">SH3 domain</keyword>
<dbReference type="SMART" id="SM00228">
    <property type="entry name" value="PDZ"/>
    <property type="match status" value="2"/>
</dbReference>
<evidence type="ECO:0000259" key="8">
    <source>
        <dbReference type="PROSITE" id="PS50052"/>
    </source>
</evidence>
<dbReference type="InterPro" id="IPR050614">
    <property type="entry name" value="Synaptic_Scaffolding_LAP-MAGUK"/>
</dbReference>
<dbReference type="InterPro" id="IPR008144">
    <property type="entry name" value="Guanylate_kin-like_dom"/>
</dbReference>
<evidence type="ECO:0000259" key="7">
    <source>
        <dbReference type="PROSITE" id="PS50002"/>
    </source>
</evidence>
<dbReference type="Gene3D" id="2.30.42.10">
    <property type="match status" value="3"/>
</dbReference>
<dbReference type="GO" id="GO:0016323">
    <property type="term" value="C:basolateral plasma membrane"/>
    <property type="evidence" value="ECO:0007669"/>
    <property type="project" value="TreeGrafter"/>
</dbReference>
<dbReference type="Gene3D" id="2.30.30.40">
    <property type="entry name" value="SH3 Domains"/>
    <property type="match status" value="2"/>
</dbReference>
<dbReference type="GO" id="GO:0099072">
    <property type="term" value="P:regulation of postsynaptic membrane neurotransmitter receptor levels"/>
    <property type="evidence" value="ECO:0007669"/>
    <property type="project" value="TreeGrafter"/>
</dbReference>
<reference evidence="10" key="1">
    <citation type="submission" date="2025-08" db="UniProtKB">
        <authorList>
            <consortium name="Ensembl"/>
        </authorList>
    </citation>
    <scope>IDENTIFICATION</scope>
</reference>
<dbReference type="FunFam" id="3.30.63.10:FF:000001">
    <property type="entry name" value="Disks large homolog 1 isoform 2"/>
    <property type="match status" value="1"/>
</dbReference>
<feature type="domain" description="SH3" evidence="7">
    <location>
        <begin position="450"/>
        <end position="520"/>
    </location>
</feature>
<dbReference type="Ensembl" id="ENSSGRT00000026613.1">
    <property type="protein sequence ID" value="ENSSGRP00000024691.1"/>
    <property type="gene ID" value="ENSSGRG00000009680.1"/>
</dbReference>
<comment type="similarity">
    <text evidence="2">Belongs to the MAGUK family.</text>
</comment>
<dbReference type="Gene3D" id="3.30.63.10">
    <property type="entry name" value="Guanylate Kinase phosphate binding domain"/>
    <property type="match status" value="1"/>
</dbReference>
<dbReference type="InterPro" id="IPR036028">
    <property type="entry name" value="SH3-like_dom_sf"/>
</dbReference>
<dbReference type="Pfam" id="PF10608">
    <property type="entry name" value="MAGUK_N_PEST"/>
    <property type="match status" value="1"/>
</dbReference>
<dbReference type="GO" id="GO:0098609">
    <property type="term" value="P:cell-cell adhesion"/>
    <property type="evidence" value="ECO:0007669"/>
    <property type="project" value="TreeGrafter"/>
</dbReference>
<dbReference type="FunFam" id="2.30.42.10:FF:000001">
    <property type="entry name" value="Disks large homolog 1 isoform 2"/>
    <property type="match status" value="1"/>
</dbReference>
<evidence type="ECO:0000256" key="5">
    <source>
        <dbReference type="ARBA" id="ARBA00023136"/>
    </source>
</evidence>
<dbReference type="SUPFAM" id="SSF50156">
    <property type="entry name" value="PDZ domain-like"/>
    <property type="match status" value="3"/>
</dbReference>
<feature type="domain" description="PDZ" evidence="9">
    <location>
        <begin position="335"/>
        <end position="416"/>
    </location>
</feature>
<dbReference type="Gene3D" id="3.40.50.300">
    <property type="entry name" value="P-loop containing nucleotide triphosphate hydrolases"/>
    <property type="match status" value="1"/>
</dbReference>
<dbReference type="InterPro" id="IPR020590">
    <property type="entry name" value="Guanylate_kinase_CS"/>
</dbReference>
<dbReference type="InterPro" id="IPR036034">
    <property type="entry name" value="PDZ_sf"/>
</dbReference>
<dbReference type="SUPFAM" id="SSF52540">
    <property type="entry name" value="P-loop containing nucleoside triphosphate hydrolases"/>
    <property type="match status" value="1"/>
</dbReference>
<dbReference type="AlphaFoldDB" id="A0A672LG55"/>
<dbReference type="SMART" id="SM00326">
    <property type="entry name" value="SH3"/>
    <property type="match status" value="1"/>
</dbReference>
<dbReference type="FunFam" id="2.30.30.40:FF:000008">
    <property type="entry name" value="Disks large homolog 1 isoform 2"/>
    <property type="match status" value="1"/>
</dbReference>
<dbReference type="PROSITE" id="PS50106">
    <property type="entry name" value="PDZ"/>
    <property type="match status" value="2"/>
</dbReference>
<dbReference type="GO" id="GO:0098839">
    <property type="term" value="C:postsynaptic density membrane"/>
    <property type="evidence" value="ECO:0007669"/>
    <property type="project" value="TreeGrafter"/>
</dbReference>
<dbReference type="Pfam" id="PF00625">
    <property type="entry name" value="Guanylate_kin"/>
    <property type="match status" value="1"/>
</dbReference>
<dbReference type="InterPro" id="IPR019583">
    <property type="entry name" value="DLG1-4_PDZ_assoc"/>
</dbReference>
<dbReference type="InterPro" id="IPR001452">
    <property type="entry name" value="SH3_domain"/>
</dbReference>
<proteinExistence type="inferred from homology"/>
<dbReference type="GO" id="GO:0043005">
    <property type="term" value="C:neuron projection"/>
    <property type="evidence" value="ECO:0007669"/>
    <property type="project" value="InterPro"/>
</dbReference>
<dbReference type="SMART" id="SM00072">
    <property type="entry name" value="GuKc"/>
    <property type="match status" value="1"/>
</dbReference>
<dbReference type="Pfam" id="PF00595">
    <property type="entry name" value="PDZ"/>
    <property type="match status" value="2"/>
</dbReference>
<dbReference type="FunFam" id="2.30.30.40:FF:000027">
    <property type="entry name" value="Disks large homolog 3 isoform 1"/>
    <property type="match status" value="1"/>
</dbReference>
<dbReference type="Proteomes" id="UP000472262">
    <property type="component" value="Unassembled WGS sequence"/>
</dbReference>
<keyword evidence="5" id="KW-0472">Membrane</keyword>
<dbReference type="GO" id="GO:0019901">
    <property type="term" value="F:protein kinase binding"/>
    <property type="evidence" value="ECO:0007669"/>
    <property type="project" value="TreeGrafter"/>
</dbReference>
<organism evidence="10 11">
    <name type="scientific">Sinocyclocheilus grahami</name>
    <name type="common">Dianchi golden-line fish</name>
    <name type="synonym">Barbus grahami</name>
    <dbReference type="NCBI Taxonomy" id="75366"/>
    <lineage>
        <taxon>Eukaryota</taxon>
        <taxon>Metazoa</taxon>
        <taxon>Chordata</taxon>
        <taxon>Craniata</taxon>
        <taxon>Vertebrata</taxon>
        <taxon>Euteleostomi</taxon>
        <taxon>Actinopterygii</taxon>
        <taxon>Neopterygii</taxon>
        <taxon>Teleostei</taxon>
        <taxon>Ostariophysi</taxon>
        <taxon>Cypriniformes</taxon>
        <taxon>Cyprinidae</taxon>
        <taxon>Cyprininae</taxon>
        <taxon>Sinocyclocheilus</taxon>
    </lineage>
</organism>
<dbReference type="GO" id="GO:0035255">
    <property type="term" value="F:ionotropic glutamate receptor binding"/>
    <property type="evidence" value="ECO:0007669"/>
    <property type="project" value="TreeGrafter"/>
</dbReference>
<name>A0A672LG55_SINGR</name>
<comment type="subcellular location">
    <subcellularLocation>
        <location evidence="1">Membrane</location>
    </subcellularLocation>
</comment>
<evidence type="ECO:0000256" key="2">
    <source>
        <dbReference type="ARBA" id="ARBA00007014"/>
    </source>
</evidence>
<evidence type="ECO:0000313" key="10">
    <source>
        <dbReference type="Ensembl" id="ENSSGRP00000024691.1"/>
    </source>
</evidence>
<evidence type="ECO:0000313" key="11">
    <source>
        <dbReference type="Proteomes" id="UP000472262"/>
    </source>
</evidence>
<feature type="domain" description="Guanylate kinase-like" evidence="8">
    <location>
        <begin position="594"/>
        <end position="769"/>
    </location>
</feature>
<dbReference type="InterPro" id="IPR008145">
    <property type="entry name" value="GK/Ca_channel_bsu"/>
</dbReference>
<dbReference type="PIRSF" id="PIRSF001741">
    <property type="entry name" value="MAGUK_DLGH"/>
    <property type="match status" value="1"/>
</dbReference>
<dbReference type="PROSITE" id="PS50002">
    <property type="entry name" value="SH3"/>
    <property type="match status" value="1"/>
</dbReference>
<evidence type="ECO:0000259" key="9">
    <source>
        <dbReference type="PROSITE" id="PS50106"/>
    </source>
</evidence>
<dbReference type="FunFam" id="2.30.42.10:FF:000002">
    <property type="entry name" value="Disks large homolog 4 isoform 2"/>
    <property type="match status" value="1"/>
</dbReference>
<dbReference type="CDD" id="cd00071">
    <property type="entry name" value="GMPK"/>
    <property type="match status" value="1"/>
</dbReference>
<dbReference type="InterPro" id="IPR001478">
    <property type="entry name" value="PDZ"/>
</dbReference>
<dbReference type="GO" id="GO:0097120">
    <property type="term" value="P:receptor localization to synapse"/>
    <property type="evidence" value="ECO:0007669"/>
    <property type="project" value="TreeGrafter"/>
</dbReference>
<gene>
    <name evidence="10" type="primary">LOC107578537</name>
</gene>
<feature type="domain" description="PDZ" evidence="9">
    <location>
        <begin position="56"/>
        <end position="143"/>
    </location>
</feature>
<dbReference type="GO" id="GO:0045197">
    <property type="term" value="P:establishment or maintenance of epithelial cell apical/basal polarity"/>
    <property type="evidence" value="ECO:0007669"/>
    <property type="project" value="TreeGrafter"/>
</dbReference>
<keyword evidence="4" id="KW-0677">Repeat</keyword>
<dbReference type="GO" id="GO:0007268">
    <property type="term" value="P:chemical synaptic transmission"/>
    <property type="evidence" value="ECO:0007669"/>
    <property type="project" value="InterPro"/>
</dbReference>
<dbReference type="FunFam" id="3.40.50.300:FF:001402">
    <property type="entry name" value="Discs, large homolog 3 (Drosophila)"/>
    <property type="match status" value="1"/>
</dbReference>
<evidence type="ECO:0000256" key="4">
    <source>
        <dbReference type="ARBA" id="ARBA00022737"/>
    </source>
</evidence>
<protein>
    <submittedName>
        <fullName evidence="10">Disks large homolog 2-like</fullName>
    </submittedName>
</protein>
<dbReference type="PANTHER" id="PTHR23119:SF6">
    <property type="entry name" value="DISKS LARGE HOMOLOG 2"/>
    <property type="match status" value="1"/>
</dbReference>
<reference evidence="10" key="2">
    <citation type="submission" date="2025-09" db="UniProtKB">
        <authorList>
            <consortium name="Ensembl"/>
        </authorList>
    </citation>
    <scope>IDENTIFICATION</scope>
</reference>
<dbReference type="InterPro" id="IPR016313">
    <property type="entry name" value="DLG1-like"/>
</dbReference>
<dbReference type="InterPro" id="IPR027417">
    <property type="entry name" value="P-loop_NTPase"/>
</dbReference>
<sequence length="784" mass="87648">MFASIWYAKKLGRRLLQNARKAKMQKASPAPIIVNTDTLESVPYVSFDSSFIYCMFMTLCTGNSGLGFSIAGGTDNPHIGDDPGIFITKIIPGGAAAEDGRLRVNDCILRVNDADVSEVSHSKAVEALKAAGSIVRLYVRRRRPMLETVTEIKLIKGPKGLGFSIAGGVGNQHIPSDNKEVTHEEAVAILKNTSDVVYLKVGKPTSVYLSDPYGPPDITHSFSPAMENHISSPGNNGTLEYKSSLPPISPGRYSPLPKHLSEYYEIHHSINKLKDAKNTPSPHLYSPVEFDKSPMHSIPHFPHYHVGLLPDAEITSQPTSEPAVTQNKSICSPRKIVLHKGSTGLGFNIVGGEDGEGIFVSFILAGGPADLSGELRRGDQILSVNGIDLRGATHEQAAAALKGAGQTVTIIAQYRPEEYGRFEAKIHDLREQMMNHSMSSGSGSLRTNQKRSLYVRALFDYERAKDSGLPSQGLSFRYGDILHVINASDDEWWQARRVTLEGDSEEMGVIPSKRRVERKERARLKTVKFNSKPGSLDSKGSFSEKRRKNFIFSRKFPFYKNKDADEQDGSDSERSQEELILSYEPVIRQEINYARPVIILGPMKDRINDDLISEFPDKFGSCVPHTTRPKRDYEVDGRDYHFVSSREQMEKDIQEHKFIEAGQYNDNLYGTSVQSVKYVAERGKHCILDVSGNAIKRLQVAQLYPIAIFIKPRSIESLMEMNKRLTEEQAKKTYDRAMKLEQEFGEYFSALVQGDTLEDIYNQCKMVIEEQSGPYIWIPSKEKL</sequence>
<dbReference type="InterPro" id="IPR019590">
    <property type="entry name" value="DLG1_PEST_dom"/>
</dbReference>
<dbReference type="PANTHER" id="PTHR23119">
    <property type="entry name" value="DISCS LARGE"/>
    <property type="match status" value="1"/>
</dbReference>
<dbReference type="GO" id="GO:0043113">
    <property type="term" value="P:receptor clustering"/>
    <property type="evidence" value="ECO:0007669"/>
    <property type="project" value="TreeGrafter"/>
</dbReference>
<evidence type="ECO:0000256" key="3">
    <source>
        <dbReference type="ARBA" id="ARBA00022443"/>
    </source>
</evidence>
<dbReference type="SUPFAM" id="SSF50044">
    <property type="entry name" value="SH3-domain"/>
    <property type="match status" value="1"/>
</dbReference>
<dbReference type="InterPro" id="IPR035759">
    <property type="entry name" value="DLG2_SH3"/>
</dbReference>
<dbReference type="PROSITE" id="PS50052">
    <property type="entry name" value="GUANYLATE_KINASE_2"/>
    <property type="match status" value="1"/>
</dbReference>
<dbReference type="GO" id="GO:0031594">
    <property type="term" value="C:neuromuscular junction"/>
    <property type="evidence" value="ECO:0007669"/>
    <property type="project" value="InterPro"/>
</dbReference>
<keyword evidence="11" id="KW-1185">Reference proteome</keyword>
<accession>A0A672LG55</accession>
<dbReference type="Pfam" id="PF00018">
    <property type="entry name" value="SH3_1"/>
    <property type="match status" value="1"/>
</dbReference>
<evidence type="ECO:0000256" key="1">
    <source>
        <dbReference type="ARBA" id="ARBA00004370"/>
    </source>
</evidence>
<dbReference type="PROSITE" id="PS00856">
    <property type="entry name" value="GUANYLATE_KINASE_1"/>
    <property type="match status" value="1"/>
</dbReference>
<evidence type="ECO:0000256" key="6">
    <source>
        <dbReference type="PROSITE-ProRule" id="PRU00192"/>
    </source>
</evidence>